<comment type="subcellular location">
    <subcellularLocation>
        <location evidence="1 8">Cell membrane</location>
        <topology evidence="1 8">Multi-pass membrane protein</topology>
    </subcellularLocation>
</comment>
<sequence>MKDILWLIQKTLSVLLKNKKGLLIIISLPIIGTLISFSIYGNVGQGTLNIGVINKENQPIANDTVKFLEGLNHVNVSKIKESEVEDKLTSKKLDGVITLQSGFSESVREGKPSHIEISSIKGDQVTGFIKSYLYNYVDNIAAISKVAGADQSTFNSMYAGYQKSSFKVKSETLEDTSKNKDMTNQTMGYLIMFMLFSAVNLSGFILKEKENRTYFRLLSTPIDGKKFILSNVAVNMMILTVQIVIAVFFMTNVFHTTINMPFIVMIGVLMIFALIAIGLSLVIVSFSKSSTASNAMQNIVIVPTCLLAGCYFPYDIMPKAVQKVADFLPQRWLLDTISKLQQGIPFSELYLNILILFAFAIAFFLIAIYKFGRNNDARNFV</sequence>
<keyword evidence="5 8" id="KW-0812">Transmembrane</keyword>
<keyword evidence="6 8" id="KW-1133">Transmembrane helix</keyword>
<evidence type="ECO:0000256" key="5">
    <source>
        <dbReference type="ARBA" id="ARBA00022692"/>
    </source>
</evidence>
<keyword evidence="3 8" id="KW-0813">Transport</keyword>
<evidence type="ECO:0000256" key="1">
    <source>
        <dbReference type="ARBA" id="ARBA00004651"/>
    </source>
</evidence>
<dbReference type="EMBL" id="MRWU01000002">
    <property type="protein sequence ID" value="OSX95686.1"/>
    <property type="molecule type" value="Genomic_DNA"/>
</dbReference>
<evidence type="ECO:0000256" key="7">
    <source>
        <dbReference type="ARBA" id="ARBA00023136"/>
    </source>
</evidence>
<reference evidence="10 13" key="1">
    <citation type="submission" date="2012-04" db="EMBL/GenBank/DDBJ databases">
        <title>The Genome Sequence of Bacillus cereus VD078.</title>
        <authorList>
            <consortium name="The Broad Institute Genome Sequencing Platform"/>
            <consortium name="The Broad Institute Genome Sequencing Center for Infectious Disease"/>
            <person name="Feldgarden M."/>
            <person name="Van der Auwera G.A."/>
            <person name="Mahillon J."/>
            <person name="Duprez V."/>
            <person name="Timmery S."/>
            <person name="Mattelet C."/>
            <person name="Dierick K."/>
            <person name="Sun M."/>
            <person name="Yu Z."/>
            <person name="Zhu L."/>
            <person name="Hu X."/>
            <person name="Shank E.B."/>
            <person name="Swiecicka I."/>
            <person name="Hansen B.M."/>
            <person name="Andrup L."/>
            <person name="Young S.K."/>
            <person name="Zeng Q."/>
            <person name="Gargeya S."/>
            <person name="Fitzgerald M."/>
            <person name="Haas B."/>
            <person name="Abouelleil A."/>
            <person name="Alvarado L."/>
            <person name="Arachchi H.M."/>
            <person name="Berlin A."/>
            <person name="Chapman S.B."/>
            <person name="Goldberg J."/>
            <person name="Griggs A."/>
            <person name="Gujja S."/>
            <person name="Hansen M."/>
            <person name="Howarth C."/>
            <person name="Imamovic A."/>
            <person name="Larimer J."/>
            <person name="McCowen C."/>
            <person name="Montmayeur A."/>
            <person name="Murphy C."/>
            <person name="Neiman D."/>
            <person name="Pearson M."/>
            <person name="Priest M."/>
            <person name="Roberts A."/>
            <person name="Saif S."/>
            <person name="Shea T."/>
            <person name="Sisk P."/>
            <person name="Sykes S."/>
            <person name="Wortman J."/>
            <person name="Nusbaum C."/>
            <person name="Birren B."/>
        </authorList>
    </citation>
    <scope>NUCLEOTIDE SEQUENCE [LARGE SCALE GENOMIC DNA]</scope>
    <source>
        <strain evidence="10 13">VD078</strain>
    </source>
</reference>
<dbReference type="EMBL" id="CABWMC010000023">
    <property type="protein sequence ID" value="VXC41837.1"/>
    <property type="molecule type" value="Genomic_DNA"/>
</dbReference>
<feature type="transmembrane region" description="Helical" evidence="8">
    <location>
        <begin position="349"/>
        <end position="369"/>
    </location>
</feature>
<feature type="transmembrane region" description="Helical" evidence="8">
    <location>
        <begin position="21"/>
        <end position="40"/>
    </location>
</feature>
<dbReference type="GO" id="GO:0140359">
    <property type="term" value="F:ABC-type transporter activity"/>
    <property type="evidence" value="ECO:0007669"/>
    <property type="project" value="InterPro"/>
</dbReference>
<organism evidence="12 15">
    <name type="scientific">Bacillus mycoides</name>
    <dbReference type="NCBI Taxonomy" id="1405"/>
    <lineage>
        <taxon>Bacteria</taxon>
        <taxon>Bacillati</taxon>
        <taxon>Bacillota</taxon>
        <taxon>Bacilli</taxon>
        <taxon>Bacillales</taxon>
        <taxon>Bacillaceae</taxon>
        <taxon>Bacillus</taxon>
        <taxon>Bacillus cereus group</taxon>
    </lineage>
</organism>
<evidence type="ECO:0000256" key="3">
    <source>
        <dbReference type="ARBA" id="ARBA00022448"/>
    </source>
</evidence>
<dbReference type="Proteomes" id="UP000194131">
    <property type="component" value="Unassembled WGS sequence"/>
</dbReference>
<accession>J8IDN7</accession>
<evidence type="ECO:0000256" key="2">
    <source>
        <dbReference type="ARBA" id="ARBA00007783"/>
    </source>
</evidence>
<accession>A0A084J6A1</accession>
<accession>A0A653YIR4</accession>
<dbReference type="PANTHER" id="PTHR30294">
    <property type="entry name" value="MEMBRANE COMPONENT OF ABC TRANSPORTER YHHJ-RELATED"/>
    <property type="match status" value="1"/>
</dbReference>
<dbReference type="EMBL" id="AHEV01000022">
    <property type="protein sequence ID" value="EJR37863.1"/>
    <property type="molecule type" value="Genomic_DNA"/>
</dbReference>
<dbReference type="InterPro" id="IPR047817">
    <property type="entry name" value="ABC2_TM_bact-type"/>
</dbReference>
<evidence type="ECO:0000259" key="9">
    <source>
        <dbReference type="PROSITE" id="PS51012"/>
    </source>
</evidence>
<feature type="transmembrane region" description="Helical" evidence="8">
    <location>
        <begin position="296"/>
        <end position="314"/>
    </location>
</feature>
<evidence type="ECO:0000313" key="10">
    <source>
        <dbReference type="EMBL" id="EJR37863.1"/>
    </source>
</evidence>
<reference evidence="12 15" key="3">
    <citation type="submission" date="2019-10" db="EMBL/GenBank/DDBJ databases">
        <authorList>
            <person name="Karimi E."/>
        </authorList>
    </citation>
    <scope>NUCLEOTIDE SEQUENCE [LARGE SCALE GENOMIC DNA]</scope>
    <source>
        <strain evidence="12">Bacillus sp. 71</strain>
    </source>
</reference>
<dbReference type="Gene3D" id="3.40.1710.10">
    <property type="entry name" value="abc type-2 transporter like domain"/>
    <property type="match status" value="1"/>
</dbReference>
<protein>
    <recommendedName>
        <fullName evidence="8">Transport permease protein</fullName>
    </recommendedName>
</protein>
<feature type="transmembrane region" description="Helical" evidence="8">
    <location>
        <begin position="187"/>
        <end position="206"/>
    </location>
</feature>
<evidence type="ECO:0000313" key="13">
    <source>
        <dbReference type="Proteomes" id="UP000006976"/>
    </source>
</evidence>
<reference evidence="11 14" key="2">
    <citation type="submission" date="2016-12" db="EMBL/GenBank/DDBJ databases">
        <title>Genome Sequences of Twelve Sporeforming Bacillus Species Isolated from Foods.</title>
        <authorList>
            <person name="De Jong A."/>
            <person name="Holsappel S."/>
            <person name="Kuipers O.P."/>
        </authorList>
    </citation>
    <scope>NUCLEOTIDE SEQUENCE [LARGE SCALE GENOMIC DNA]</scope>
    <source>
        <strain evidence="11 14">S3E15</strain>
    </source>
</reference>
<dbReference type="Proteomes" id="UP000006976">
    <property type="component" value="Unassembled WGS sequence"/>
</dbReference>
<dbReference type="GO" id="GO:0043190">
    <property type="term" value="C:ATP-binding cassette (ABC) transporter complex"/>
    <property type="evidence" value="ECO:0007669"/>
    <property type="project" value="InterPro"/>
</dbReference>
<dbReference type="InterPro" id="IPR051449">
    <property type="entry name" value="ABC-2_transporter_component"/>
</dbReference>
<dbReference type="InterPro" id="IPR013525">
    <property type="entry name" value="ABC2_TM"/>
</dbReference>
<proteinExistence type="inferred from homology"/>
<evidence type="ECO:0000313" key="11">
    <source>
        <dbReference type="EMBL" id="OSX95686.1"/>
    </source>
</evidence>
<evidence type="ECO:0000313" key="15">
    <source>
        <dbReference type="Proteomes" id="UP000437562"/>
    </source>
</evidence>
<dbReference type="PANTHER" id="PTHR30294:SF45">
    <property type="entry name" value="LINEARMYCIN RESISTANCE PERMEASE PROTEIN LNRN"/>
    <property type="match status" value="1"/>
</dbReference>
<evidence type="ECO:0000313" key="14">
    <source>
        <dbReference type="Proteomes" id="UP000194131"/>
    </source>
</evidence>
<gene>
    <name evidence="12" type="ORF">BACI71_30849</name>
    <name evidence="10" type="ORF">III_03616</name>
    <name evidence="11" type="ORF">S3E15_02164</name>
</gene>
<comment type="similarity">
    <text evidence="2 8">Belongs to the ABC-2 integral membrane protein family.</text>
</comment>
<dbReference type="KEGG" id="bww:bwei_3229"/>
<dbReference type="PRINTS" id="PR00164">
    <property type="entry name" value="ABC2TRNSPORT"/>
</dbReference>
<evidence type="ECO:0000256" key="6">
    <source>
        <dbReference type="ARBA" id="ARBA00022989"/>
    </source>
</evidence>
<feature type="transmembrane region" description="Helical" evidence="8">
    <location>
        <begin position="262"/>
        <end position="284"/>
    </location>
</feature>
<dbReference type="AlphaFoldDB" id="A0A084J6A1"/>
<dbReference type="Pfam" id="PF12698">
    <property type="entry name" value="ABC2_membrane_3"/>
    <property type="match status" value="1"/>
</dbReference>
<feature type="transmembrane region" description="Helical" evidence="8">
    <location>
        <begin position="227"/>
        <end position="250"/>
    </location>
</feature>
<dbReference type="RefSeq" id="WP_002031112.1">
    <property type="nucleotide sequence ID" value="NZ_CAKJWQ010000010.1"/>
</dbReference>
<accession>A0A1X6Q4K5</accession>
<keyword evidence="4 8" id="KW-1003">Cell membrane</keyword>
<name>A0A084J6A1_BACMY</name>
<evidence type="ECO:0000256" key="4">
    <source>
        <dbReference type="ARBA" id="ARBA00022475"/>
    </source>
</evidence>
<dbReference type="PROSITE" id="PS51012">
    <property type="entry name" value="ABC_TM2"/>
    <property type="match status" value="1"/>
</dbReference>
<feature type="domain" description="ABC transmembrane type-2" evidence="9">
    <location>
        <begin position="150"/>
        <end position="374"/>
    </location>
</feature>
<evidence type="ECO:0000256" key="8">
    <source>
        <dbReference type="RuleBase" id="RU361157"/>
    </source>
</evidence>
<keyword evidence="7 8" id="KW-0472">Membrane</keyword>
<evidence type="ECO:0000313" key="12">
    <source>
        <dbReference type="EMBL" id="VXC41837.1"/>
    </source>
</evidence>
<dbReference type="InterPro" id="IPR000412">
    <property type="entry name" value="ABC_2_transport"/>
</dbReference>
<dbReference type="Proteomes" id="UP000437562">
    <property type="component" value="Unassembled WGS sequence"/>
</dbReference>